<dbReference type="InterPro" id="IPR006093">
    <property type="entry name" value="Oxy_OxRdtase_FAD_BS"/>
</dbReference>
<dbReference type="PANTHER" id="PTHR42973">
    <property type="entry name" value="BINDING OXIDOREDUCTASE, PUTATIVE (AFU_ORTHOLOGUE AFUA_1G17690)-RELATED"/>
    <property type="match status" value="1"/>
</dbReference>
<protein>
    <recommendedName>
        <fullName evidence="5">FAD-binding PCMH-type domain-containing protein</fullName>
    </recommendedName>
</protein>
<keyword evidence="2" id="KW-0285">Flavoprotein</keyword>
<reference evidence="6" key="1">
    <citation type="journal article" date="2020" name="Stud. Mycol.">
        <title>101 Dothideomycetes genomes: a test case for predicting lifestyles and emergence of pathogens.</title>
        <authorList>
            <person name="Haridas S."/>
            <person name="Albert R."/>
            <person name="Binder M."/>
            <person name="Bloem J."/>
            <person name="Labutti K."/>
            <person name="Salamov A."/>
            <person name="Andreopoulos B."/>
            <person name="Baker S."/>
            <person name="Barry K."/>
            <person name="Bills G."/>
            <person name="Bluhm B."/>
            <person name="Cannon C."/>
            <person name="Castanera R."/>
            <person name="Culley D."/>
            <person name="Daum C."/>
            <person name="Ezra D."/>
            <person name="Gonzalez J."/>
            <person name="Henrissat B."/>
            <person name="Kuo A."/>
            <person name="Liang C."/>
            <person name="Lipzen A."/>
            <person name="Lutzoni F."/>
            <person name="Magnuson J."/>
            <person name="Mondo S."/>
            <person name="Nolan M."/>
            <person name="Ohm R."/>
            <person name="Pangilinan J."/>
            <person name="Park H.-J."/>
            <person name="Ramirez L."/>
            <person name="Alfaro M."/>
            <person name="Sun H."/>
            <person name="Tritt A."/>
            <person name="Yoshinaga Y."/>
            <person name="Zwiers L.-H."/>
            <person name="Turgeon B."/>
            <person name="Goodwin S."/>
            <person name="Spatafora J."/>
            <person name="Crous P."/>
            <person name="Grigoriev I."/>
        </authorList>
    </citation>
    <scope>NUCLEOTIDE SEQUENCE</scope>
    <source>
        <strain evidence="6">CBS 627.86</strain>
    </source>
</reference>
<keyword evidence="3" id="KW-0274">FAD</keyword>
<keyword evidence="7" id="KW-1185">Reference proteome</keyword>
<dbReference type="InterPro" id="IPR036318">
    <property type="entry name" value="FAD-bd_PCMH-like_sf"/>
</dbReference>
<accession>A0A6A5YL83</accession>
<evidence type="ECO:0000256" key="1">
    <source>
        <dbReference type="ARBA" id="ARBA00005466"/>
    </source>
</evidence>
<dbReference type="Gene3D" id="3.40.462.20">
    <property type="match status" value="1"/>
</dbReference>
<dbReference type="Proteomes" id="UP000799770">
    <property type="component" value="Unassembled WGS sequence"/>
</dbReference>
<evidence type="ECO:0000256" key="3">
    <source>
        <dbReference type="ARBA" id="ARBA00022827"/>
    </source>
</evidence>
<dbReference type="SUPFAM" id="SSF56176">
    <property type="entry name" value="FAD-binding/transporter-associated domain-like"/>
    <property type="match status" value="1"/>
</dbReference>
<dbReference type="OrthoDB" id="2151789at2759"/>
<gene>
    <name evidence="6" type="ORF">BDV96DRAFT_558550</name>
</gene>
<sequence>MDSGAGCAPLAARFPEITALDASEAYERSTKSYWSAIASEAQPACVIVPRSAIELGEVIRYIAELPGHVEVAIKSGGHTAWSSWKTANGGVLIDLREFEGVIIDRESSTVSIGAGDKWGDVYLALEPYGLAVAGGRVAHVGVSGLVLRGKHTFPDALKKAVLDGVSYFSEQKGFVCDSVLQFEVVLASGDVVEVSASTNPDLFAALKGGSNNFGIVTKLQMKTFDLERMWGGGTVTDTAAWPSLVEDFYNFSSAPDQNGTLILARVHTPMISGVVANVYSSNSVNVSPVLKKMAAVRPQFMSTIREDTLYEFSKEQADVNPAGARQLFFTTSVKLSKEVLLGSIPLYDALFERLKAVPGFVLSMVFQPITTQTIETSNKIGENALGLTADNSALVIILVAVTHQEKADDEAVISGAQALLKDIERLSIRENAVSNFRYLNYAYKDASVLQDYGEGSVDKLKSVSRNFDPNGFF</sequence>
<evidence type="ECO:0000259" key="5">
    <source>
        <dbReference type="PROSITE" id="PS51387"/>
    </source>
</evidence>
<keyword evidence="4" id="KW-0560">Oxidoreductase</keyword>
<dbReference type="Gene3D" id="3.30.465.10">
    <property type="match status" value="1"/>
</dbReference>
<dbReference type="PROSITE" id="PS51387">
    <property type="entry name" value="FAD_PCMH"/>
    <property type="match status" value="1"/>
</dbReference>
<dbReference type="GO" id="GO:0071949">
    <property type="term" value="F:FAD binding"/>
    <property type="evidence" value="ECO:0007669"/>
    <property type="project" value="InterPro"/>
</dbReference>
<dbReference type="InterPro" id="IPR006094">
    <property type="entry name" value="Oxid_FAD_bind_N"/>
</dbReference>
<dbReference type="EMBL" id="ML977358">
    <property type="protein sequence ID" value="KAF2106971.1"/>
    <property type="molecule type" value="Genomic_DNA"/>
</dbReference>
<evidence type="ECO:0000256" key="4">
    <source>
        <dbReference type="ARBA" id="ARBA00023002"/>
    </source>
</evidence>
<dbReference type="InterPro" id="IPR016166">
    <property type="entry name" value="FAD-bd_PCMH"/>
</dbReference>
<comment type="similarity">
    <text evidence="1">Belongs to the oxygen-dependent FAD-linked oxidoreductase family.</text>
</comment>
<name>A0A6A5YL83_9PLEO</name>
<organism evidence="6 7">
    <name type="scientific">Lophiotrema nucula</name>
    <dbReference type="NCBI Taxonomy" id="690887"/>
    <lineage>
        <taxon>Eukaryota</taxon>
        <taxon>Fungi</taxon>
        <taxon>Dikarya</taxon>
        <taxon>Ascomycota</taxon>
        <taxon>Pezizomycotina</taxon>
        <taxon>Dothideomycetes</taxon>
        <taxon>Pleosporomycetidae</taxon>
        <taxon>Pleosporales</taxon>
        <taxon>Lophiotremataceae</taxon>
        <taxon>Lophiotrema</taxon>
    </lineage>
</organism>
<evidence type="ECO:0000313" key="7">
    <source>
        <dbReference type="Proteomes" id="UP000799770"/>
    </source>
</evidence>
<feature type="domain" description="FAD-binding PCMH-type" evidence="5">
    <location>
        <begin position="39"/>
        <end position="226"/>
    </location>
</feature>
<dbReference type="GO" id="GO:0016491">
    <property type="term" value="F:oxidoreductase activity"/>
    <property type="evidence" value="ECO:0007669"/>
    <property type="project" value="UniProtKB-KW"/>
</dbReference>
<dbReference type="AlphaFoldDB" id="A0A6A5YL83"/>
<dbReference type="PROSITE" id="PS00862">
    <property type="entry name" value="OX2_COVAL_FAD"/>
    <property type="match status" value="1"/>
</dbReference>
<dbReference type="InterPro" id="IPR050416">
    <property type="entry name" value="FAD-linked_Oxidoreductase"/>
</dbReference>
<evidence type="ECO:0000256" key="2">
    <source>
        <dbReference type="ARBA" id="ARBA00022630"/>
    </source>
</evidence>
<dbReference type="PANTHER" id="PTHR42973:SF22">
    <property type="entry name" value="FAD-BINDING PCMH-TYPE DOMAIN-CONTAINING PROTEIN-RELATED"/>
    <property type="match status" value="1"/>
</dbReference>
<dbReference type="InterPro" id="IPR016167">
    <property type="entry name" value="FAD-bd_PCMH_sub1"/>
</dbReference>
<evidence type="ECO:0000313" key="6">
    <source>
        <dbReference type="EMBL" id="KAF2106971.1"/>
    </source>
</evidence>
<proteinExistence type="inferred from homology"/>
<dbReference type="InterPro" id="IPR016169">
    <property type="entry name" value="FAD-bd_PCMH_sub2"/>
</dbReference>
<dbReference type="Gene3D" id="3.30.43.10">
    <property type="entry name" value="Uridine Diphospho-n-acetylenolpyruvylglucosamine Reductase, domain 2"/>
    <property type="match status" value="1"/>
</dbReference>
<dbReference type="Pfam" id="PF01565">
    <property type="entry name" value="FAD_binding_4"/>
    <property type="match status" value="1"/>
</dbReference>